<keyword evidence="2" id="KW-0812">Transmembrane</keyword>
<comment type="caution">
    <text evidence="3">The sequence shown here is derived from an EMBL/GenBank/DDBJ whole genome shotgun (WGS) entry which is preliminary data.</text>
</comment>
<accession>A0ABS5AVB1</accession>
<proteinExistence type="predicted"/>
<gene>
    <name evidence="3" type="ORF">DHL47_03975</name>
</gene>
<keyword evidence="4" id="KW-1185">Reference proteome</keyword>
<dbReference type="NCBIfam" id="NF041014">
    <property type="entry name" value="pilin_ComGG_2"/>
    <property type="match status" value="1"/>
</dbReference>
<feature type="region of interest" description="Disordered" evidence="1">
    <location>
        <begin position="101"/>
        <end position="138"/>
    </location>
</feature>
<keyword evidence="2" id="KW-0472">Membrane</keyword>
<evidence type="ECO:0000313" key="3">
    <source>
        <dbReference type="EMBL" id="MBP2620507.1"/>
    </source>
</evidence>
<feature type="compositionally biased region" description="Basic and acidic residues" evidence="1">
    <location>
        <begin position="102"/>
        <end position="138"/>
    </location>
</feature>
<dbReference type="RefSeq" id="WP_209550963.1">
    <property type="nucleotide sequence ID" value="NZ_QFAY01000006.1"/>
</dbReference>
<evidence type="ECO:0000256" key="1">
    <source>
        <dbReference type="SAM" id="MobiDB-lite"/>
    </source>
</evidence>
<evidence type="ECO:0000313" key="4">
    <source>
        <dbReference type="Proteomes" id="UP001519349"/>
    </source>
</evidence>
<sequence length="138" mass="15734">MFRRKVKAGVLLYAVFMAAVFSMLLQFYLNRQVAGQRLQLLNREKTVAYAMAVWTKESVKDAEGRLEFDQGSASYSRQGDKLDITSQLRNGHSYNFGFSLARPEKEQEGGEAKKEQETAQKEAEAADSERLKEEQNED</sequence>
<dbReference type="InterPro" id="IPR047665">
    <property type="entry name" value="ComGG_streptococcus-type"/>
</dbReference>
<feature type="transmembrane region" description="Helical" evidence="2">
    <location>
        <begin position="12"/>
        <end position="29"/>
    </location>
</feature>
<organism evidence="3 4">
    <name type="scientific">Streptococcus panodentis</name>
    <dbReference type="NCBI Taxonomy" id="1581472"/>
    <lineage>
        <taxon>Bacteria</taxon>
        <taxon>Bacillati</taxon>
        <taxon>Bacillota</taxon>
        <taxon>Bacilli</taxon>
        <taxon>Lactobacillales</taxon>
        <taxon>Streptococcaceae</taxon>
        <taxon>Streptococcus</taxon>
    </lineage>
</organism>
<dbReference type="Proteomes" id="UP001519349">
    <property type="component" value="Unassembled WGS sequence"/>
</dbReference>
<protein>
    <submittedName>
        <fullName evidence="3">Competence protein ComGG</fullName>
    </submittedName>
</protein>
<reference evidence="3 4" key="1">
    <citation type="submission" date="2018-05" db="EMBL/GenBank/DDBJ databases">
        <title>Draft genome sequence of Streptococcus panodentis CCUG 70867T.</title>
        <authorList>
            <person name="Salva-Serra F."/>
            <person name="Mendez V."/>
            <person name="Jaen-Luchoro D."/>
            <person name="Gonzales-Siles L."/>
            <person name="Karlsson R."/>
            <person name="Engstrom-Jakobsson H."/>
            <person name="Busquets A."/>
            <person name="Gomila M."/>
            <person name="Pineiro-Iglesias B."/>
            <person name="Bennasar-Figueras A."/>
            <person name="Seeger M."/>
            <person name="Moore E."/>
        </authorList>
    </citation>
    <scope>NUCLEOTIDE SEQUENCE [LARGE SCALE GENOMIC DNA]</scope>
    <source>
        <strain evidence="3 4">CCUG 70867</strain>
    </source>
</reference>
<name>A0ABS5AVB1_9STRE</name>
<evidence type="ECO:0000256" key="2">
    <source>
        <dbReference type="SAM" id="Phobius"/>
    </source>
</evidence>
<dbReference type="EMBL" id="QFAY01000006">
    <property type="protein sequence ID" value="MBP2620507.1"/>
    <property type="molecule type" value="Genomic_DNA"/>
</dbReference>
<keyword evidence="2" id="KW-1133">Transmembrane helix</keyword>